<accession>A0A9N9FPN5</accession>
<keyword evidence="7" id="KW-0479">Metal-binding</keyword>
<evidence type="ECO:0000256" key="7">
    <source>
        <dbReference type="ARBA" id="ARBA00022723"/>
    </source>
</evidence>
<evidence type="ECO:0000256" key="16">
    <source>
        <dbReference type="ARBA" id="ARBA00024013"/>
    </source>
</evidence>
<keyword evidence="9" id="KW-0378">Hydrolase</keyword>
<evidence type="ECO:0000256" key="13">
    <source>
        <dbReference type="ARBA" id="ARBA00022989"/>
    </source>
</evidence>
<name>A0A9N9FPN5_9GLOM</name>
<keyword evidence="6" id="KW-0812">Transmembrane</keyword>
<dbReference type="EMBL" id="CAJVPI010000571">
    <property type="protein sequence ID" value="CAG8551233.1"/>
    <property type="molecule type" value="Genomic_DNA"/>
</dbReference>
<reference evidence="18" key="1">
    <citation type="submission" date="2021-06" db="EMBL/GenBank/DDBJ databases">
        <authorList>
            <person name="Kallberg Y."/>
            <person name="Tangrot J."/>
            <person name="Rosling A."/>
        </authorList>
    </citation>
    <scope>NUCLEOTIDE SEQUENCE</scope>
    <source>
        <strain evidence="18">BR232B</strain>
    </source>
</reference>
<dbReference type="AlphaFoldDB" id="A0A9N9FPN5"/>
<protein>
    <submittedName>
        <fullName evidence="18">386_t:CDS:1</fullName>
    </submittedName>
</protein>
<dbReference type="GO" id="GO:0015031">
    <property type="term" value="P:protein transport"/>
    <property type="evidence" value="ECO:0007669"/>
    <property type="project" value="UniProtKB-KW"/>
</dbReference>
<evidence type="ECO:0000256" key="11">
    <source>
        <dbReference type="ARBA" id="ARBA00022842"/>
    </source>
</evidence>
<dbReference type="InterPro" id="IPR027417">
    <property type="entry name" value="P-loop_NTPase"/>
</dbReference>
<evidence type="ECO:0000256" key="10">
    <source>
        <dbReference type="ARBA" id="ARBA00022805"/>
    </source>
</evidence>
<dbReference type="PANTHER" id="PTHR10903:SF135">
    <property type="entry name" value="TRANSLOCASE OF CHLOROPLAST 120, CHLOROPLASTIC-RELATED"/>
    <property type="match status" value="1"/>
</dbReference>
<feature type="domain" description="AIG1-type G" evidence="17">
    <location>
        <begin position="52"/>
        <end position="224"/>
    </location>
</feature>
<dbReference type="GO" id="GO:0016020">
    <property type="term" value="C:membrane"/>
    <property type="evidence" value="ECO:0007669"/>
    <property type="project" value="UniProtKB-SubCell"/>
</dbReference>
<gene>
    <name evidence="18" type="ORF">PBRASI_LOCUS5100</name>
</gene>
<evidence type="ECO:0000256" key="4">
    <source>
        <dbReference type="ARBA" id="ARBA00022528"/>
    </source>
</evidence>
<keyword evidence="12" id="KW-0653">Protein transport</keyword>
<organism evidence="18 19">
    <name type="scientific">Paraglomus brasilianum</name>
    <dbReference type="NCBI Taxonomy" id="144538"/>
    <lineage>
        <taxon>Eukaryota</taxon>
        <taxon>Fungi</taxon>
        <taxon>Fungi incertae sedis</taxon>
        <taxon>Mucoromycota</taxon>
        <taxon>Glomeromycotina</taxon>
        <taxon>Glomeromycetes</taxon>
        <taxon>Paraglomerales</taxon>
        <taxon>Paraglomeraceae</taxon>
        <taxon>Paraglomus</taxon>
    </lineage>
</organism>
<keyword evidence="10" id="KW-1002">Plastid outer membrane</keyword>
<comment type="caution">
    <text evidence="18">The sequence shown here is derived from an EMBL/GenBank/DDBJ whole genome shotgun (WGS) entry which is preliminary data.</text>
</comment>
<keyword evidence="11" id="KW-0460">Magnesium</keyword>
<evidence type="ECO:0000256" key="14">
    <source>
        <dbReference type="ARBA" id="ARBA00023134"/>
    </source>
</evidence>
<proteinExistence type="predicted"/>
<dbReference type="GO" id="GO:0016787">
    <property type="term" value="F:hydrolase activity"/>
    <property type="evidence" value="ECO:0007669"/>
    <property type="project" value="UniProtKB-KW"/>
</dbReference>
<keyword evidence="3" id="KW-0813">Transport</keyword>
<evidence type="ECO:0000313" key="19">
    <source>
        <dbReference type="Proteomes" id="UP000789739"/>
    </source>
</evidence>
<evidence type="ECO:0000256" key="8">
    <source>
        <dbReference type="ARBA" id="ARBA00022741"/>
    </source>
</evidence>
<keyword evidence="14" id="KW-0342">GTP-binding</keyword>
<evidence type="ECO:0000313" key="18">
    <source>
        <dbReference type="EMBL" id="CAG8551233.1"/>
    </source>
</evidence>
<evidence type="ECO:0000256" key="5">
    <source>
        <dbReference type="ARBA" id="ARBA00022640"/>
    </source>
</evidence>
<dbReference type="PANTHER" id="PTHR10903">
    <property type="entry name" value="GTPASE, IMAP FAMILY MEMBER-RELATED"/>
    <property type="match status" value="1"/>
</dbReference>
<evidence type="ECO:0000256" key="1">
    <source>
        <dbReference type="ARBA" id="ARBA00001946"/>
    </source>
</evidence>
<keyword evidence="4" id="KW-0150">Chloroplast</keyword>
<sequence>MFLTGSYLLPAPEFKGITFWIKKDIIKLEEIEEIINNETADSVKTQDDEVVKNILLIGSSGSGKSTLANVLVNKNDVFEEVFKESDRTISATKNFRVGRTEIDGKTYRIIDTVGFGDTMLEVTKIPPVFKEMDRYTKCGIDYVLFVVRGRLSNKDLNAFKYLREIFFDENIVSRISVVRTNFPNFEEEEDCDNDINSLLNESNEAITEMIELCNKRVVHVDNPQINIKGKRGERENNNNKKTRKISRKILLNHLQSYQNEESCKPKSGDLNERIREELKKEVFNYVKTLIERVESCELSAEVGKNISQAGKDWMENSNDSILIFLKGIYGKPIGLVIRLVGDTTEVGSEIIKLITQKIYEEKIVSKVKEEKEKRLLLLKKDLVNRIKDCDFRFREQLDEEQTSGVFENLKDILKPFSEKLKE</sequence>
<evidence type="ECO:0000256" key="15">
    <source>
        <dbReference type="ARBA" id="ARBA00023136"/>
    </source>
</evidence>
<keyword evidence="13" id="KW-1133">Transmembrane helix</keyword>
<keyword evidence="15" id="KW-0472">Membrane</keyword>
<dbReference type="InterPro" id="IPR045058">
    <property type="entry name" value="GIMA/IAN/Toc"/>
</dbReference>
<keyword evidence="19" id="KW-1185">Reference proteome</keyword>
<dbReference type="OrthoDB" id="8954335at2759"/>
<dbReference type="SUPFAM" id="SSF52540">
    <property type="entry name" value="P-loop containing nucleoside triphosphate hydrolases"/>
    <property type="match status" value="1"/>
</dbReference>
<evidence type="ECO:0000259" key="17">
    <source>
        <dbReference type="Pfam" id="PF04548"/>
    </source>
</evidence>
<dbReference type="InterPro" id="IPR006703">
    <property type="entry name" value="G_AIG1"/>
</dbReference>
<comment type="cofactor">
    <cofactor evidence="1">
        <name>Mg(2+)</name>
        <dbReference type="ChEBI" id="CHEBI:18420"/>
    </cofactor>
</comment>
<evidence type="ECO:0000256" key="3">
    <source>
        <dbReference type="ARBA" id="ARBA00022448"/>
    </source>
</evidence>
<dbReference type="GO" id="GO:0005525">
    <property type="term" value="F:GTP binding"/>
    <property type="evidence" value="ECO:0007669"/>
    <property type="project" value="UniProtKB-KW"/>
</dbReference>
<dbReference type="Gene3D" id="3.40.50.300">
    <property type="entry name" value="P-loop containing nucleotide triphosphate hydrolases"/>
    <property type="match status" value="1"/>
</dbReference>
<evidence type="ECO:0000256" key="12">
    <source>
        <dbReference type="ARBA" id="ARBA00022927"/>
    </source>
</evidence>
<evidence type="ECO:0000256" key="9">
    <source>
        <dbReference type="ARBA" id="ARBA00022801"/>
    </source>
</evidence>
<keyword evidence="5" id="KW-0934">Plastid</keyword>
<dbReference type="GO" id="GO:0046872">
    <property type="term" value="F:metal ion binding"/>
    <property type="evidence" value="ECO:0007669"/>
    <property type="project" value="UniProtKB-KW"/>
</dbReference>
<evidence type="ECO:0000256" key="6">
    <source>
        <dbReference type="ARBA" id="ARBA00022692"/>
    </source>
</evidence>
<dbReference type="Pfam" id="PF04548">
    <property type="entry name" value="AIG1"/>
    <property type="match status" value="1"/>
</dbReference>
<comment type="subcellular location">
    <subcellularLocation>
        <location evidence="2">Membrane</location>
        <topology evidence="2">Single-pass membrane protein</topology>
    </subcellularLocation>
    <subcellularLocation>
        <location evidence="16">Plastid</location>
        <location evidence="16">Chloroplast outer membrane</location>
    </subcellularLocation>
</comment>
<dbReference type="Proteomes" id="UP000789739">
    <property type="component" value="Unassembled WGS sequence"/>
</dbReference>
<evidence type="ECO:0000256" key="2">
    <source>
        <dbReference type="ARBA" id="ARBA00004167"/>
    </source>
</evidence>
<keyword evidence="8" id="KW-0547">Nucleotide-binding</keyword>